<dbReference type="AlphaFoldDB" id="A0A654ESI2"/>
<evidence type="ECO:0000313" key="3">
    <source>
        <dbReference type="Proteomes" id="UP000426265"/>
    </source>
</evidence>
<proteinExistence type="predicted"/>
<protein>
    <recommendedName>
        <fullName evidence="4">Transmembrane protein</fullName>
    </recommendedName>
</protein>
<feature type="transmembrane region" description="Helical" evidence="1">
    <location>
        <begin position="40"/>
        <end position="62"/>
    </location>
</feature>
<accession>A0A654ESI2</accession>
<sequence>MGCWCSYSNWNVATWFFSGMAVDLKFIMRSSFLRLLSFDALYIGWIGFLVVLGFFVVMWLGLHRENLVKEFQGSLETAVSSRRVR</sequence>
<evidence type="ECO:0000256" key="1">
    <source>
        <dbReference type="SAM" id="Phobius"/>
    </source>
</evidence>
<dbReference type="Proteomes" id="UP000426265">
    <property type="component" value="Unassembled WGS sequence"/>
</dbReference>
<dbReference type="EMBL" id="CACRSJ010000105">
    <property type="protein sequence ID" value="VYS52266.1"/>
    <property type="molecule type" value="Genomic_DNA"/>
</dbReference>
<keyword evidence="1" id="KW-1133">Transmembrane helix</keyword>
<gene>
    <name evidence="2" type="ORF">AN1_LOCUS7728</name>
</gene>
<reference evidence="2 3" key="1">
    <citation type="submission" date="2019-11" db="EMBL/GenBank/DDBJ databases">
        <authorList>
            <person name="Jiao W.-B."/>
            <person name="Schneeberger K."/>
        </authorList>
    </citation>
    <scope>NUCLEOTIDE SEQUENCE [LARGE SCALE GENOMIC DNA]</scope>
    <source>
        <strain evidence="3">cv. An-1</strain>
    </source>
</reference>
<keyword evidence="1" id="KW-0812">Transmembrane</keyword>
<keyword evidence="1" id="KW-0472">Membrane</keyword>
<evidence type="ECO:0000313" key="2">
    <source>
        <dbReference type="EMBL" id="VYS52266.1"/>
    </source>
</evidence>
<evidence type="ECO:0008006" key="4">
    <source>
        <dbReference type="Google" id="ProtNLM"/>
    </source>
</evidence>
<name>A0A654ESI2_ARATH</name>
<organism evidence="2 3">
    <name type="scientific">Arabidopsis thaliana</name>
    <name type="common">Mouse-ear cress</name>
    <dbReference type="NCBI Taxonomy" id="3702"/>
    <lineage>
        <taxon>Eukaryota</taxon>
        <taxon>Viridiplantae</taxon>
        <taxon>Streptophyta</taxon>
        <taxon>Embryophyta</taxon>
        <taxon>Tracheophyta</taxon>
        <taxon>Spermatophyta</taxon>
        <taxon>Magnoliopsida</taxon>
        <taxon>eudicotyledons</taxon>
        <taxon>Gunneridae</taxon>
        <taxon>Pentapetalae</taxon>
        <taxon>rosids</taxon>
        <taxon>malvids</taxon>
        <taxon>Brassicales</taxon>
        <taxon>Brassicaceae</taxon>
        <taxon>Camelineae</taxon>
        <taxon>Arabidopsis</taxon>
    </lineage>
</organism>